<protein>
    <submittedName>
        <fullName evidence="1">Uncharacterized protein</fullName>
    </submittedName>
</protein>
<organism evidence="1 2">
    <name type="scientific">Pluteus cervinus</name>
    <dbReference type="NCBI Taxonomy" id="181527"/>
    <lineage>
        <taxon>Eukaryota</taxon>
        <taxon>Fungi</taxon>
        <taxon>Dikarya</taxon>
        <taxon>Basidiomycota</taxon>
        <taxon>Agaricomycotina</taxon>
        <taxon>Agaricomycetes</taxon>
        <taxon>Agaricomycetidae</taxon>
        <taxon>Agaricales</taxon>
        <taxon>Pluteineae</taxon>
        <taxon>Pluteaceae</taxon>
        <taxon>Pluteus</taxon>
    </lineage>
</organism>
<name>A0ACD2ZYE9_9AGAR</name>
<accession>A0ACD2ZYE9</accession>
<keyword evidence="2" id="KW-1185">Reference proteome</keyword>
<dbReference type="Proteomes" id="UP000308600">
    <property type="component" value="Unassembled WGS sequence"/>
</dbReference>
<sequence length="151" mass="16552">MPKNQDLTSNKSNQEGGDDENNEIEFEQIRAVKQGLIPGEVKAGEALLLPSSIYMLYSQDNTSTIYNGSSITKGNQDNEGNTKVDNSMKEATPSKPITGQEWWTLETGLPVKDLATSHQGGAQHGAGSMDGKNKAARMVEPWKEDDRQKQK</sequence>
<reference evidence="1 2" key="1">
    <citation type="journal article" date="2019" name="Nat. Ecol. Evol.">
        <title>Megaphylogeny resolves global patterns of mushroom evolution.</title>
        <authorList>
            <person name="Varga T."/>
            <person name="Krizsan K."/>
            <person name="Foldi C."/>
            <person name="Dima B."/>
            <person name="Sanchez-Garcia M."/>
            <person name="Sanchez-Ramirez S."/>
            <person name="Szollosi G.J."/>
            <person name="Szarkandi J.G."/>
            <person name="Papp V."/>
            <person name="Albert L."/>
            <person name="Andreopoulos W."/>
            <person name="Angelini C."/>
            <person name="Antonin V."/>
            <person name="Barry K.W."/>
            <person name="Bougher N.L."/>
            <person name="Buchanan P."/>
            <person name="Buyck B."/>
            <person name="Bense V."/>
            <person name="Catcheside P."/>
            <person name="Chovatia M."/>
            <person name="Cooper J."/>
            <person name="Damon W."/>
            <person name="Desjardin D."/>
            <person name="Finy P."/>
            <person name="Geml J."/>
            <person name="Haridas S."/>
            <person name="Hughes K."/>
            <person name="Justo A."/>
            <person name="Karasinski D."/>
            <person name="Kautmanova I."/>
            <person name="Kiss B."/>
            <person name="Kocsube S."/>
            <person name="Kotiranta H."/>
            <person name="LaButti K.M."/>
            <person name="Lechner B.E."/>
            <person name="Liimatainen K."/>
            <person name="Lipzen A."/>
            <person name="Lukacs Z."/>
            <person name="Mihaltcheva S."/>
            <person name="Morgado L.N."/>
            <person name="Niskanen T."/>
            <person name="Noordeloos M.E."/>
            <person name="Ohm R.A."/>
            <person name="Ortiz-Santana B."/>
            <person name="Ovrebo C."/>
            <person name="Racz N."/>
            <person name="Riley R."/>
            <person name="Savchenko A."/>
            <person name="Shiryaev A."/>
            <person name="Soop K."/>
            <person name="Spirin V."/>
            <person name="Szebenyi C."/>
            <person name="Tomsovsky M."/>
            <person name="Tulloss R.E."/>
            <person name="Uehling J."/>
            <person name="Grigoriev I.V."/>
            <person name="Vagvolgyi C."/>
            <person name="Papp T."/>
            <person name="Martin F.M."/>
            <person name="Miettinen O."/>
            <person name="Hibbett D.S."/>
            <person name="Nagy L.G."/>
        </authorList>
    </citation>
    <scope>NUCLEOTIDE SEQUENCE [LARGE SCALE GENOMIC DNA]</scope>
    <source>
        <strain evidence="1 2">NL-1719</strain>
    </source>
</reference>
<dbReference type="EMBL" id="ML209333">
    <property type="protein sequence ID" value="TFK58485.1"/>
    <property type="molecule type" value="Genomic_DNA"/>
</dbReference>
<proteinExistence type="predicted"/>
<evidence type="ECO:0000313" key="1">
    <source>
        <dbReference type="EMBL" id="TFK58485.1"/>
    </source>
</evidence>
<gene>
    <name evidence="1" type="ORF">BDN72DRAFT_865889</name>
</gene>
<evidence type="ECO:0000313" key="2">
    <source>
        <dbReference type="Proteomes" id="UP000308600"/>
    </source>
</evidence>